<organism evidence="1">
    <name type="scientific">Dichelobacter nodosus</name>
    <name type="common">Bacteroides nodosus</name>
    <dbReference type="NCBI Taxonomy" id="870"/>
    <lineage>
        <taxon>Bacteria</taxon>
        <taxon>Pseudomonadati</taxon>
        <taxon>Pseudomonadota</taxon>
        <taxon>Gammaproteobacteria</taxon>
        <taxon>Cardiobacteriales</taxon>
        <taxon>Cardiobacteriaceae</taxon>
        <taxon>Dichelobacter</taxon>
    </lineage>
</organism>
<accession>Q9RM55</accession>
<dbReference type="AlphaFoldDB" id="Q9RM55"/>
<name>Q9RM55_DICNO</name>
<gene>
    <name evidence="1" type="primary">vapH</name>
</gene>
<protein>
    <submittedName>
        <fullName evidence="1">VapH protein</fullName>
    </submittedName>
</protein>
<dbReference type="EMBL" id="Y15939">
    <property type="protein sequence ID" value="CAB57352.1"/>
    <property type="molecule type" value="Genomic_DNA"/>
</dbReference>
<proteinExistence type="predicted"/>
<evidence type="ECO:0000313" key="1">
    <source>
        <dbReference type="EMBL" id="CAB57352.1"/>
    </source>
</evidence>
<reference evidence="1" key="1">
    <citation type="journal article" date="1999" name="Microbiology">
        <title>The site-specific integration of genetic elements may modulate thermostable protease production, a virulence factor in Dichelobacter nodosus, the causative agent of ovine footrot.</title>
        <authorList>
            <person name="Whittle G."/>
            <person name="Bloomfield G.A."/>
            <person name="Katz M.E."/>
            <person name="Cheetham B.F."/>
        </authorList>
    </citation>
    <scope>NUCLEOTIDE SEQUENCE</scope>
    <source>
        <strain evidence="1">C305</strain>
    </source>
</reference>
<sequence length="105" mass="12503">MKQFIQFIFKNQEKILFLFYDNFNIVLTFQRWFIDNQHIATIFCDRDSNPVDTKACTALIKRIFYASNLLWQCAWENRKVRRFFRSGSSNLAYAVALLFRTNGGS</sequence>